<evidence type="ECO:0000313" key="1">
    <source>
        <dbReference type="EMBL" id="GAA4032017.1"/>
    </source>
</evidence>
<sequence length="122" mass="13149">MKALDSTDTHRARIAGHINAAPGLLKAIDISNAVGIGYKTTVDALNNLLQTGRVVRHGAKSGTRWSRAIIPADEAPLRVEDFWHGQRVAPTPGGSAASRYLPSKTPHIGQTLKHWGIMHENS</sequence>
<name>A0ABP7TVR7_9BURK</name>
<comment type="caution">
    <text evidence="1">The sequence shown here is derived from an EMBL/GenBank/DDBJ whole genome shotgun (WGS) entry which is preliminary data.</text>
</comment>
<dbReference type="EMBL" id="BAAAZE010000014">
    <property type="protein sequence ID" value="GAA4032017.1"/>
    <property type="molecule type" value="Genomic_DNA"/>
</dbReference>
<reference evidence="2" key="1">
    <citation type="journal article" date="2019" name="Int. J. Syst. Evol. Microbiol.">
        <title>The Global Catalogue of Microorganisms (GCM) 10K type strain sequencing project: providing services to taxonomists for standard genome sequencing and annotation.</title>
        <authorList>
            <consortium name="The Broad Institute Genomics Platform"/>
            <consortium name="The Broad Institute Genome Sequencing Center for Infectious Disease"/>
            <person name="Wu L."/>
            <person name="Ma J."/>
        </authorList>
    </citation>
    <scope>NUCLEOTIDE SEQUENCE [LARGE SCALE GENOMIC DNA]</scope>
    <source>
        <strain evidence="2">JCM 16673</strain>
    </source>
</reference>
<dbReference type="Proteomes" id="UP001501353">
    <property type="component" value="Unassembled WGS sequence"/>
</dbReference>
<organism evidence="1 2">
    <name type="scientific">Actimicrobium antarcticum</name>
    <dbReference type="NCBI Taxonomy" id="1051899"/>
    <lineage>
        <taxon>Bacteria</taxon>
        <taxon>Pseudomonadati</taxon>
        <taxon>Pseudomonadota</taxon>
        <taxon>Betaproteobacteria</taxon>
        <taxon>Burkholderiales</taxon>
        <taxon>Oxalobacteraceae</taxon>
        <taxon>Actimicrobium</taxon>
    </lineage>
</organism>
<evidence type="ECO:0008006" key="3">
    <source>
        <dbReference type="Google" id="ProtNLM"/>
    </source>
</evidence>
<gene>
    <name evidence="1" type="ORF">GCM10022212_33510</name>
</gene>
<accession>A0ABP7TVR7</accession>
<protein>
    <recommendedName>
        <fullName evidence="3">FtsK gamma domain-containing protein</fullName>
    </recommendedName>
</protein>
<evidence type="ECO:0000313" key="2">
    <source>
        <dbReference type="Proteomes" id="UP001501353"/>
    </source>
</evidence>
<keyword evidence="2" id="KW-1185">Reference proteome</keyword>
<proteinExistence type="predicted"/>